<proteinExistence type="predicted"/>
<evidence type="ECO:0000256" key="2">
    <source>
        <dbReference type="ARBA" id="ARBA00023242"/>
    </source>
</evidence>
<dbReference type="GeneID" id="7442790"/>
<dbReference type="GO" id="GO:0016592">
    <property type="term" value="C:mediator complex"/>
    <property type="evidence" value="ECO:0007669"/>
    <property type="project" value="InterPro"/>
</dbReference>
<dbReference type="InParanoid" id="B8C2P3"/>
<dbReference type="PaxDb" id="35128-Thaps5353"/>
<evidence type="ECO:0000256" key="3">
    <source>
        <dbReference type="SAM" id="Coils"/>
    </source>
</evidence>
<feature type="coiled-coil region" evidence="3">
    <location>
        <begin position="164"/>
        <end position="198"/>
    </location>
</feature>
<evidence type="ECO:0000256" key="1">
    <source>
        <dbReference type="ARBA" id="ARBA00004123"/>
    </source>
</evidence>
<dbReference type="HOGENOM" id="CLU_1100380_0_0_1"/>
<dbReference type="PANTHER" id="PTHR36406:SF2">
    <property type="entry name" value="MEDIATOR OF RNA POLYMERASE II TRANSCRIPTION SUBUNIT 30"/>
    <property type="match status" value="1"/>
</dbReference>
<protein>
    <submittedName>
        <fullName evidence="5">Uncharacterized protein</fullName>
    </submittedName>
</protein>
<evidence type="ECO:0000313" key="6">
    <source>
        <dbReference type="Proteomes" id="UP000001449"/>
    </source>
</evidence>
<sequence>MTTAAAPSSPATAAAPATETPLPPPTFDNETQRERIIIQGGLGGGALTKVASKFRDLVHSLATDGATANVPNEKSPTAIATALQTELLLHDLEIRKLLLSARASDTTSTQYDHLLTQLQSAIASTREEITSLTSTLEEERTIQQHRQEYNSLAALCNSNKTPPIRTSQLELQRVHEEIERVEKEVEGAQWELNVREKQMRTLMACLGDLKSVLREENFRKGSGIGNAEEDGSEEGRGEDGGEGEQGKKRKRVA</sequence>
<dbReference type="RefSeq" id="XP_002290670.1">
    <property type="nucleotide sequence ID" value="XM_002290634.1"/>
</dbReference>
<dbReference type="Pfam" id="PF05615">
    <property type="entry name" value="THOC7"/>
    <property type="match status" value="1"/>
</dbReference>
<feature type="compositionally biased region" description="Low complexity" evidence="4">
    <location>
        <begin position="1"/>
        <end position="20"/>
    </location>
</feature>
<dbReference type="eggNOG" id="KOG3215">
    <property type="taxonomic scope" value="Eukaryota"/>
</dbReference>
<evidence type="ECO:0000256" key="4">
    <source>
        <dbReference type="SAM" id="MobiDB-lite"/>
    </source>
</evidence>
<dbReference type="KEGG" id="tps:THAPSDRAFT_5353"/>
<organism evidence="5 6">
    <name type="scientific">Thalassiosira pseudonana</name>
    <name type="common">Marine diatom</name>
    <name type="synonym">Cyclotella nana</name>
    <dbReference type="NCBI Taxonomy" id="35128"/>
    <lineage>
        <taxon>Eukaryota</taxon>
        <taxon>Sar</taxon>
        <taxon>Stramenopiles</taxon>
        <taxon>Ochrophyta</taxon>
        <taxon>Bacillariophyta</taxon>
        <taxon>Coscinodiscophyceae</taxon>
        <taxon>Thalassiosirophycidae</taxon>
        <taxon>Thalassiosirales</taxon>
        <taxon>Thalassiosiraceae</taxon>
        <taxon>Thalassiosira</taxon>
    </lineage>
</organism>
<dbReference type="InterPro" id="IPR034568">
    <property type="entry name" value="MED30"/>
</dbReference>
<feature type="region of interest" description="Disordered" evidence="4">
    <location>
        <begin position="1"/>
        <end position="28"/>
    </location>
</feature>
<dbReference type="AlphaFoldDB" id="B8C2P3"/>
<dbReference type="Proteomes" id="UP000001449">
    <property type="component" value="Chromosome 5"/>
</dbReference>
<accession>B8C2P3</accession>
<dbReference type="OMA" id="SHVRIRQ"/>
<dbReference type="GO" id="GO:0006397">
    <property type="term" value="P:mRNA processing"/>
    <property type="evidence" value="ECO:0007669"/>
    <property type="project" value="InterPro"/>
</dbReference>
<name>B8C2P3_THAPS</name>
<dbReference type="PANTHER" id="PTHR36406">
    <property type="entry name" value="MEDIATOR OF RNA POLYMERASE II TRANSCRIPTION SUBUNIT 30"/>
    <property type="match status" value="1"/>
</dbReference>
<keyword evidence="6" id="KW-1185">Reference proteome</keyword>
<feature type="region of interest" description="Disordered" evidence="4">
    <location>
        <begin position="217"/>
        <end position="253"/>
    </location>
</feature>
<dbReference type="GO" id="GO:0000445">
    <property type="term" value="C:THO complex part of transcription export complex"/>
    <property type="evidence" value="ECO:0007669"/>
    <property type="project" value="InterPro"/>
</dbReference>
<reference evidence="5 6" key="1">
    <citation type="journal article" date="2004" name="Science">
        <title>The genome of the diatom Thalassiosira pseudonana: ecology, evolution, and metabolism.</title>
        <authorList>
            <person name="Armbrust E.V."/>
            <person name="Berges J.A."/>
            <person name="Bowler C."/>
            <person name="Green B.R."/>
            <person name="Martinez D."/>
            <person name="Putnam N.H."/>
            <person name="Zhou S."/>
            <person name="Allen A.E."/>
            <person name="Apt K.E."/>
            <person name="Bechner M."/>
            <person name="Brzezinski M.A."/>
            <person name="Chaal B.K."/>
            <person name="Chiovitti A."/>
            <person name="Davis A.K."/>
            <person name="Demarest M.S."/>
            <person name="Detter J.C."/>
            <person name="Glavina T."/>
            <person name="Goodstein D."/>
            <person name="Hadi M.Z."/>
            <person name="Hellsten U."/>
            <person name="Hildebrand M."/>
            <person name="Jenkins B.D."/>
            <person name="Jurka J."/>
            <person name="Kapitonov V.V."/>
            <person name="Kroger N."/>
            <person name="Lau W.W."/>
            <person name="Lane T.W."/>
            <person name="Larimer F.W."/>
            <person name="Lippmeier J.C."/>
            <person name="Lucas S."/>
            <person name="Medina M."/>
            <person name="Montsant A."/>
            <person name="Obornik M."/>
            <person name="Parker M.S."/>
            <person name="Palenik B."/>
            <person name="Pazour G.J."/>
            <person name="Richardson P.M."/>
            <person name="Rynearson T.A."/>
            <person name="Saito M.A."/>
            <person name="Schwartz D.C."/>
            <person name="Thamatrakoln K."/>
            <person name="Valentin K."/>
            <person name="Vardi A."/>
            <person name="Wilkerson F.P."/>
            <person name="Rokhsar D.S."/>
        </authorList>
    </citation>
    <scope>NUCLEOTIDE SEQUENCE [LARGE SCALE GENOMIC DNA]</scope>
    <source>
        <strain evidence="5 6">CCMP1335</strain>
    </source>
</reference>
<dbReference type="EMBL" id="CM000642">
    <property type="protein sequence ID" value="EED92422.1"/>
    <property type="molecule type" value="Genomic_DNA"/>
</dbReference>
<keyword evidence="2" id="KW-0539">Nucleus</keyword>
<keyword evidence="3" id="KW-0175">Coiled coil</keyword>
<evidence type="ECO:0000313" key="5">
    <source>
        <dbReference type="EMBL" id="EED92422.1"/>
    </source>
</evidence>
<comment type="subcellular location">
    <subcellularLocation>
        <location evidence="1">Nucleus</location>
    </subcellularLocation>
</comment>
<reference evidence="5 6" key="2">
    <citation type="journal article" date="2008" name="Nature">
        <title>The Phaeodactylum genome reveals the evolutionary history of diatom genomes.</title>
        <authorList>
            <person name="Bowler C."/>
            <person name="Allen A.E."/>
            <person name="Badger J.H."/>
            <person name="Grimwood J."/>
            <person name="Jabbari K."/>
            <person name="Kuo A."/>
            <person name="Maheswari U."/>
            <person name="Martens C."/>
            <person name="Maumus F."/>
            <person name="Otillar R.P."/>
            <person name="Rayko E."/>
            <person name="Salamov A."/>
            <person name="Vandepoele K."/>
            <person name="Beszteri B."/>
            <person name="Gruber A."/>
            <person name="Heijde M."/>
            <person name="Katinka M."/>
            <person name="Mock T."/>
            <person name="Valentin K."/>
            <person name="Verret F."/>
            <person name="Berges J.A."/>
            <person name="Brownlee C."/>
            <person name="Cadoret J.P."/>
            <person name="Chiovitti A."/>
            <person name="Choi C.J."/>
            <person name="Coesel S."/>
            <person name="De Martino A."/>
            <person name="Detter J.C."/>
            <person name="Durkin C."/>
            <person name="Falciatore A."/>
            <person name="Fournet J."/>
            <person name="Haruta M."/>
            <person name="Huysman M.J."/>
            <person name="Jenkins B.D."/>
            <person name="Jiroutova K."/>
            <person name="Jorgensen R.E."/>
            <person name="Joubert Y."/>
            <person name="Kaplan A."/>
            <person name="Kroger N."/>
            <person name="Kroth P.G."/>
            <person name="La Roche J."/>
            <person name="Lindquist E."/>
            <person name="Lommer M."/>
            <person name="Martin-Jezequel V."/>
            <person name="Lopez P.J."/>
            <person name="Lucas S."/>
            <person name="Mangogna M."/>
            <person name="McGinnis K."/>
            <person name="Medlin L.K."/>
            <person name="Montsant A."/>
            <person name="Oudot-Le Secq M.P."/>
            <person name="Napoli C."/>
            <person name="Obornik M."/>
            <person name="Parker M.S."/>
            <person name="Petit J.L."/>
            <person name="Porcel B.M."/>
            <person name="Poulsen N."/>
            <person name="Robison M."/>
            <person name="Rychlewski L."/>
            <person name="Rynearson T.A."/>
            <person name="Schmutz J."/>
            <person name="Shapiro H."/>
            <person name="Siaut M."/>
            <person name="Stanley M."/>
            <person name="Sussman M.R."/>
            <person name="Taylor A.R."/>
            <person name="Vardi A."/>
            <person name="von Dassow P."/>
            <person name="Vyverman W."/>
            <person name="Willis A."/>
            <person name="Wyrwicz L.S."/>
            <person name="Rokhsar D.S."/>
            <person name="Weissenbach J."/>
            <person name="Armbrust E.V."/>
            <person name="Green B.R."/>
            <person name="Van de Peer Y."/>
            <person name="Grigoriev I.V."/>
        </authorList>
    </citation>
    <scope>NUCLEOTIDE SEQUENCE [LARGE SCALE GENOMIC DNA]</scope>
    <source>
        <strain evidence="5 6">CCMP1335</strain>
    </source>
</reference>
<gene>
    <name evidence="5" type="ORF">THAPSDRAFT_5353</name>
</gene>
<dbReference type="STRING" id="35128.B8C2P3"/>
<dbReference type="InterPro" id="IPR008501">
    <property type="entry name" value="THOC7/Mft1"/>
</dbReference>